<dbReference type="Pfam" id="PF00225">
    <property type="entry name" value="Kinesin"/>
    <property type="match status" value="1"/>
</dbReference>
<keyword evidence="15" id="KW-1185">Reference proteome</keyword>
<comment type="subcellular location">
    <subcellularLocation>
        <location evidence="1">Cytoplasm</location>
        <location evidence="1">Cytoskeleton</location>
    </subcellularLocation>
</comment>
<feature type="compositionally biased region" description="Basic residues" evidence="12">
    <location>
        <begin position="728"/>
        <end position="740"/>
    </location>
</feature>
<evidence type="ECO:0000256" key="3">
    <source>
        <dbReference type="ARBA" id="ARBA00022701"/>
    </source>
</evidence>
<dbReference type="Gene3D" id="3.40.850.10">
    <property type="entry name" value="Kinesin motor domain"/>
    <property type="match status" value="1"/>
</dbReference>
<feature type="coiled-coil region" evidence="11">
    <location>
        <begin position="408"/>
        <end position="585"/>
    </location>
</feature>
<dbReference type="Proteomes" id="UP000751190">
    <property type="component" value="Unassembled WGS sequence"/>
</dbReference>
<dbReference type="SMART" id="SM00129">
    <property type="entry name" value="KISc"/>
    <property type="match status" value="1"/>
</dbReference>
<evidence type="ECO:0000256" key="5">
    <source>
        <dbReference type="ARBA" id="ARBA00022840"/>
    </source>
</evidence>
<evidence type="ECO:0000256" key="11">
    <source>
        <dbReference type="SAM" id="Coils"/>
    </source>
</evidence>
<feature type="domain" description="Kinesin motor" evidence="13">
    <location>
        <begin position="10"/>
        <end position="343"/>
    </location>
</feature>
<keyword evidence="4 9" id="KW-0547">Nucleotide-binding</keyword>
<dbReference type="InterPro" id="IPR036961">
    <property type="entry name" value="Kinesin_motor_dom_sf"/>
</dbReference>
<keyword evidence="5 9" id="KW-0067">ATP-binding</keyword>
<comment type="similarity">
    <text evidence="9 10">Belongs to the TRAFAC class myosin-kinesin ATPase superfamily. Kinesin family.</text>
</comment>
<evidence type="ECO:0000313" key="14">
    <source>
        <dbReference type="EMBL" id="KAG8460211.1"/>
    </source>
</evidence>
<dbReference type="FunFam" id="3.40.850.10:FF:000029">
    <property type="entry name" value="Kinesin-like protein KIF17"/>
    <property type="match status" value="1"/>
</dbReference>
<evidence type="ECO:0000256" key="8">
    <source>
        <dbReference type="ARBA" id="ARBA00023212"/>
    </source>
</evidence>
<keyword evidence="8" id="KW-0206">Cytoskeleton</keyword>
<keyword evidence="7 9" id="KW-0505">Motor protein</keyword>
<dbReference type="OMA" id="DMIRVMK"/>
<evidence type="ECO:0000256" key="1">
    <source>
        <dbReference type="ARBA" id="ARBA00004245"/>
    </source>
</evidence>
<comment type="caution">
    <text evidence="14">The sequence shown here is derived from an EMBL/GenBank/DDBJ whole genome shotgun (WGS) entry which is preliminary data.</text>
</comment>
<feature type="binding site" evidence="9">
    <location>
        <begin position="97"/>
        <end position="104"/>
    </location>
    <ligand>
        <name>ATP</name>
        <dbReference type="ChEBI" id="CHEBI:30616"/>
    </ligand>
</feature>
<evidence type="ECO:0000259" key="13">
    <source>
        <dbReference type="PROSITE" id="PS50067"/>
    </source>
</evidence>
<keyword evidence="2" id="KW-0963">Cytoplasm</keyword>
<organism evidence="14 15">
    <name type="scientific">Diacronema lutheri</name>
    <name type="common">Unicellular marine alga</name>
    <name type="synonym">Monochrysis lutheri</name>
    <dbReference type="NCBI Taxonomy" id="2081491"/>
    <lineage>
        <taxon>Eukaryota</taxon>
        <taxon>Haptista</taxon>
        <taxon>Haptophyta</taxon>
        <taxon>Pavlovophyceae</taxon>
        <taxon>Pavlovales</taxon>
        <taxon>Pavlovaceae</taxon>
        <taxon>Diacronema</taxon>
    </lineage>
</organism>
<dbReference type="GO" id="GO:0005874">
    <property type="term" value="C:microtubule"/>
    <property type="evidence" value="ECO:0007669"/>
    <property type="project" value="UniProtKB-KW"/>
</dbReference>
<evidence type="ECO:0000256" key="10">
    <source>
        <dbReference type="RuleBase" id="RU000394"/>
    </source>
</evidence>
<dbReference type="PANTHER" id="PTHR47969:SF21">
    <property type="entry name" value="KINESIN-LIKE PROTEIN"/>
    <property type="match status" value="1"/>
</dbReference>
<evidence type="ECO:0000313" key="15">
    <source>
        <dbReference type="Proteomes" id="UP000751190"/>
    </source>
</evidence>
<dbReference type="GO" id="GO:0007018">
    <property type="term" value="P:microtubule-based movement"/>
    <property type="evidence" value="ECO:0007669"/>
    <property type="project" value="InterPro"/>
</dbReference>
<dbReference type="AlphaFoldDB" id="A0A8J5X3S2"/>
<dbReference type="GO" id="GO:0008017">
    <property type="term" value="F:microtubule binding"/>
    <property type="evidence" value="ECO:0007669"/>
    <property type="project" value="InterPro"/>
</dbReference>
<evidence type="ECO:0000256" key="2">
    <source>
        <dbReference type="ARBA" id="ARBA00022490"/>
    </source>
</evidence>
<dbReference type="InterPro" id="IPR019821">
    <property type="entry name" value="Kinesin_motor_CS"/>
</dbReference>
<dbReference type="OrthoDB" id="3176171at2759"/>
<evidence type="ECO:0000256" key="4">
    <source>
        <dbReference type="ARBA" id="ARBA00022741"/>
    </source>
</evidence>
<gene>
    <name evidence="14" type="ORF">KFE25_004459</name>
</gene>
<dbReference type="EMBL" id="JAGTXO010000034">
    <property type="protein sequence ID" value="KAG8460211.1"/>
    <property type="molecule type" value="Genomic_DNA"/>
</dbReference>
<evidence type="ECO:0000256" key="12">
    <source>
        <dbReference type="SAM" id="MobiDB-lite"/>
    </source>
</evidence>
<protein>
    <recommendedName>
        <fullName evidence="10">Kinesin-like protein</fullName>
    </recommendedName>
</protein>
<keyword evidence="3 10" id="KW-0493">Microtubule</keyword>
<feature type="region of interest" description="Disordered" evidence="12">
    <location>
        <begin position="715"/>
        <end position="740"/>
    </location>
</feature>
<dbReference type="InterPro" id="IPR027640">
    <property type="entry name" value="Kinesin-like_fam"/>
</dbReference>
<reference evidence="14" key="1">
    <citation type="submission" date="2021-05" db="EMBL/GenBank/DDBJ databases">
        <title>The genome of the haptophyte Pavlova lutheri (Diacronema luteri, Pavlovales) - a model for lipid biosynthesis in eukaryotic algae.</title>
        <authorList>
            <person name="Hulatt C.J."/>
            <person name="Posewitz M.C."/>
        </authorList>
    </citation>
    <scope>NUCLEOTIDE SEQUENCE</scope>
    <source>
        <strain evidence="14">NIVA-4/92</strain>
    </source>
</reference>
<dbReference type="SUPFAM" id="SSF52540">
    <property type="entry name" value="P-loop containing nucleoside triphosphate hydrolases"/>
    <property type="match status" value="1"/>
</dbReference>
<sequence>MASKGKSSESVKVIVRCRPLNSTEEANGNYRIVEMEGRTGAVTLTRPAGGSSEDPKVFSFDKVYDWNSQQATLYAETAAPIVDSVLQGFNGTIFAYGQTGTGKSHTMEGKEAPEELRGIIPRAFHHIFDAITAVANPGKEFLVRASYLEIYNEEIRDLLAKNATHRLELKENTDSGVYVKDLTSYVVKSVRECDKLREFGHKNRKTGETLMNKDSSRSHAIFTITVEQCETMPDGHASIRMGKLNMVDLAGSERQSKTGATGERLKEATRINLSLSALGNCISALVDGKSSHIPYRDSKLTRMLQDSLGGNTKTVMIANLGPADYNYEESLSTLRYANRAKNIQNKPKINEDPKDAMLREFQEEIARLRDQLNAAGTSGGPGGGPGGGHRELVVEKVVEKEVVVERVVGVSQEEVDRIRRELEAAKEAEKQALLDENLAQREEALRAQAALLEQQERMASEAERVAETERKLRDLEAKLIGSDGTNIIDEHARQQQELERYQAELRRREDAEREAARALQEQQDAMLAKEEKYGSLQEEADAKGRKLKKLYAKYKAAQSEIADLQAEFQTEREDMLETVRELTRQLKLKAATIDLFVPPEEQAKIESRAEWDDEAEEWHIARAELAGNAVANGRPQASRHGRRPVSVHAKIASILNPSNPRYKGENVLALELEMPERTTQDYEGVQLNPTIKQAIDAALDDSEELSLEGAQNLPSMYFSYDPEGTGRAKGRKKSIKKPAR</sequence>
<evidence type="ECO:0000256" key="6">
    <source>
        <dbReference type="ARBA" id="ARBA00023054"/>
    </source>
</evidence>
<accession>A0A8J5X3S2</accession>
<dbReference type="PANTHER" id="PTHR47969">
    <property type="entry name" value="CHROMOSOME-ASSOCIATED KINESIN KIF4A-RELATED"/>
    <property type="match status" value="1"/>
</dbReference>
<dbReference type="GO" id="GO:0003777">
    <property type="term" value="F:microtubule motor activity"/>
    <property type="evidence" value="ECO:0007669"/>
    <property type="project" value="InterPro"/>
</dbReference>
<dbReference type="GO" id="GO:0005524">
    <property type="term" value="F:ATP binding"/>
    <property type="evidence" value="ECO:0007669"/>
    <property type="project" value="UniProtKB-UniRule"/>
</dbReference>
<keyword evidence="6 11" id="KW-0175">Coiled coil</keyword>
<evidence type="ECO:0000256" key="7">
    <source>
        <dbReference type="ARBA" id="ARBA00023175"/>
    </source>
</evidence>
<proteinExistence type="inferred from homology"/>
<dbReference type="PRINTS" id="PR00380">
    <property type="entry name" value="KINESINHEAVY"/>
</dbReference>
<dbReference type="InterPro" id="IPR001752">
    <property type="entry name" value="Kinesin_motor_dom"/>
</dbReference>
<dbReference type="PROSITE" id="PS00411">
    <property type="entry name" value="KINESIN_MOTOR_1"/>
    <property type="match status" value="1"/>
</dbReference>
<dbReference type="InterPro" id="IPR027417">
    <property type="entry name" value="P-loop_NTPase"/>
</dbReference>
<dbReference type="PROSITE" id="PS50067">
    <property type="entry name" value="KINESIN_MOTOR_2"/>
    <property type="match status" value="1"/>
</dbReference>
<evidence type="ECO:0000256" key="9">
    <source>
        <dbReference type="PROSITE-ProRule" id="PRU00283"/>
    </source>
</evidence>
<name>A0A8J5X3S2_DIALT</name>